<protein>
    <recommendedName>
        <fullName evidence="5">DUF3515 domain-containing protein</fullName>
    </recommendedName>
</protein>
<dbReference type="KEGG" id="mbai:MB901379_01547"/>
<dbReference type="Pfam" id="PF12028">
    <property type="entry name" value="DUF3515"/>
    <property type="match status" value="1"/>
</dbReference>
<name>A0A3S4BD81_9MYCO</name>
<feature type="region of interest" description="Disordered" evidence="1">
    <location>
        <begin position="1"/>
        <end position="22"/>
    </location>
</feature>
<accession>A0A3S4BD81</accession>
<keyword evidence="4" id="KW-1185">Reference proteome</keyword>
<proteinExistence type="predicted"/>
<dbReference type="Proteomes" id="UP000269998">
    <property type="component" value="Chromosome"/>
</dbReference>
<dbReference type="RefSeq" id="WP_158016028.1">
    <property type="nucleotide sequence ID" value="NZ_CBCSKE010000051.1"/>
</dbReference>
<dbReference type="OrthoDB" id="4422435at2"/>
<reference evidence="4" key="1">
    <citation type="submission" date="2018-02" db="EMBL/GenBank/DDBJ databases">
        <authorList>
            <person name="Seth-Smith MB H."/>
            <person name="Seth-Smith H."/>
        </authorList>
    </citation>
    <scope>NUCLEOTIDE SEQUENCE [LARGE SCALE GENOMIC DNA]</scope>
</reference>
<dbReference type="AlphaFoldDB" id="A0A3S4BD81"/>
<keyword evidence="2" id="KW-0472">Membrane</keyword>
<keyword evidence="2" id="KW-0812">Transmembrane</keyword>
<evidence type="ECO:0008006" key="5">
    <source>
        <dbReference type="Google" id="ProtNLM"/>
    </source>
</evidence>
<keyword evidence="2" id="KW-1133">Transmembrane helix</keyword>
<dbReference type="EMBL" id="LR130759">
    <property type="protein sequence ID" value="VDM87993.1"/>
    <property type="molecule type" value="Genomic_DNA"/>
</dbReference>
<evidence type="ECO:0000313" key="3">
    <source>
        <dbReference type="EMBL" id="VDM87993.1"/>
    </source>
</evidence>
<gene>
    <name evidence="3" type="ORF">MB901379_01547</name>
</gene>
<feature type="transmembrane region" description="Helical" evidence="2">
    <location>
        <begin position="27"/>
        <end position="48"/>
    </location>
</feature>
<dbReference type="InterPro" id="IPR021903">
    <property type="entry name" value="DUF3515"/>
</dbReference>
<evidence type="ECO:0000256" key="2">
    <source>
        <dbReference type="SAM" id="Phobius"/>
    </source>
</evidence>
<sequence length="203" mass="21130">MRSEVAGQVTGDALANPEADSDGPSRVVMVAAVVLAVAATVTILALAATRSTPQLPVTVPAVPAPQAASPACHALLTDLPSDLGDYRRVPIAQPAPEGATAWSSGPNHEPIILRCGLDRPVDFVIGSPIQIVDKVQWFRVSDDPQPGGPQSPDSGRSTWYTVDRPVYVALTLPAGSGPTPIQQLSELIDRTVAAVRIDPAPAR</sequence>
<organism evidence="3 4">
    <name type="scientific">Mycobacterium basiliense</name>
    <dbReference type="NCBI Taxonomy" id="2094119"/>
    <lineage>
        <taxon>Bacteria</taxon>
        <taxon>Bacillati</taxon>
        <taxon>Actinomycetota</taxon>
        <taxon>Actinomycetes</taxon>
        <taxon>Mycobacteriales</taxon>
        <taxon>Mycobacteriaceae</taxon>
        <taxon>Mycobacterium</taxon>
    </lineage>
</organism>
<evidence type="ECO:0000256" key="1">
    <source>
        <dbReference type="SAM" id="MobiDB-lite"/>
    </source>
</evidence>
<evidence type="ECO:0000313" key="4">
    <source>
        <dbReference type="Proteomes" id="UP000269998"/>
    </source>
</evidence>